<keyword evidence="7" id="KW-0175">Coiled coil</keyword>
<evidence type="ECO:0000256" key="2">
    <source>
        <dbReference type="ARBA" id="ARBA00012895"/>
    </source>
</evidence>
<dbReference type="InterPro" id="IPR013758">
    <property type="entry name" value="Topo_IIA_A/C_ab"/>
</dbReference>
<feature type="region of interest" description="Disordered" evidence="8">
    <location>
        <begin position="939"/>
        <end position="989"/>
    </location>
</feature>
<dbReference type="Pfam" id="PF00521">
    <property type="entry name" value="DNA_topoisoIV"/>
    <property type="match status" value="1"/>
</dbReference>
<feature type="chain" id="PRO_5043439170" description="DNA topoisomerase (ATP-hydrolyzing)" evidence="9">
    <location>
        <begin position="29"/>
        <end position="1088"/>
    </location>
</feature>
<dbReference type="RefSeq" id="XP_067718443.1">
    <property type="nucleotide sequence ID" value="XM_067862342.1"/>
</dbReference>
<evidence type="ECO:0000256" key="5">
    <source>
        <dbReference type="ARBA" id="ARBA00023235"/>
    </source>
</evidence>
<dbReference type="InterPro" id="IPR006691">
    <property type="entry name" value="GyrA/parC_rep"/>
</dbReference>
<evidence type="ECO:0000256" key="7">
    <source>
        <dbReference type="SAM" id="Coils"/>
    </source>
</evidence>
<name>A0AAV4M6A1_BABCB</name>
<sequence length="1088" mass="121038">MWRGCLRMAAALVCACLTSSGSWRPVLAFRTRSAPEPLGVLRGTHQPPSSPTTELHNLRSIGATEDGLKGAVESENAVSEGGNGGGDATAVAEPPSPVVQDLELCDEISDSFMKYALSIILGRALPDARDGLKVVHRRILWAMQDLKLGASTPYRKCAKVVGDVLGKYHPHSDKSVYDALCRLSQRFMMRVPLVDGHGNFGSADDPPAAMRYTECRLSLFSEKLLLPDVGRETVDMLPNFDSTELEPTVLPSKVPMLLINGSSGIAVGLATSIPPHNPDEIISAAMFMARNHGEVDPEALLHIVRGPDFPTGGHISTTMENLRKIYMTGKGSVMLQAKFSYEERIKPRNSKRESDVVVNTYSRPSQLTFSAGSRASIIVTELPYNVRLRDVMLSISKGVETGSLRGIADLRDESDRSGIRLVIDLKRHITTQIEVEEIMSKLKRMNGLCTFFKCNFIALDSSGTKPVRLTLHTALRIWLDFRVQTVRKRTQYLLRHAQDRLNIVKGFVVASKHIDDIVRMIRSSASPAEARKSLTDKRFGALNAEQANAVMRMTLSQLSKMEREKFENEERELTETIENYNKLLNDDRNIYAAICAELHEIQQQRRKHYSSKRRCTSLSVAGQVKKFMVDVLPEETTPLSTASDVSFGASGVGDDAESEEEQGCESSNSDDEDSEEESEVEDGQPRYKDPSLIVVNNLGWVQRIKLDNMFFTSGRARSIYSPRVYQAQVGQYSINSEQAEAEAPKEPVQEKILLHYGLCRPEDTALLIGQDGVCLSFPVSKLRLCKRGYSMWKALELDRTERIAHLAVTRKLLHVDGAGADEKRKRMRVVLENSEDYLVVGFSDGQVSIMRAGILETTRLNKMGIARVRLWSDQRAAPVFAVLAGSRDDIFVATAQGHSVRVRLEGLVSGMGSRHRTTLRVIRLREGDAVTCGALLEGPFDDAVPENELPSDEPGVEGDEQGGLKKEARAEGRGSWSQESTDEPTPTGRHLMLLSQRGKGKLIPISELKVRHQGGTGYDIMRRSERTEDYLVSAVPVEPEDYILLVSEQGLLARKDPFVLRPGRRQHKMRNFWQRVNQDDVLKYAVKI</sequence>
<dbReference type="Gene3D" id="3.30.1360.40">
    <property type="match status" value="1"/>
</dbReference>
<dbReference type="InterPro" id="IPR050220">
    <property type="entry name" value="Type_II_DNA_Topoisomerases"/>
</dbReference>
<dbReference type="PANTHER" id="PTHR43493">
    <property type="entry name" value="DNA GYRASE/TOPOISOMERASE SUBUNIT A"/>
    <property type="match status" value="1"/>
</dbReference>
<evidence type="ECO:0000313" key="11">
    <source>
        <dbReference type="EMBL" id="GIX66374.1"/>
    </source>
</evidence>
<dbReference type="PANTHER" id="PTHR43493:SF5">
    <property type="entry name" value="DNA GYRASE SUBUNIT A, CHLOROPLASTIC_MITOCHONDRIAL"/>
    <property type="match status" value="1"/>
</dbReference>
<evidence type="ECO:0000256" key="8">
    <source>
        <dbReference type="SAM" id="MobiDB-lite"/>
    </source>
</evidence>
<dbReference type="GO" id="GO:0005524">
    <property type="term" value="F:ATP binding"/>
    <property type="evidence" value="ECO:0007669"/>
    <property type="project" value="InterPro"/>
</dbReference>
<gene>
    <name evidence="11" type="ORF">BcabD6B2_58100</name>
</gene>
<feature type="compositionally biased region" description="Acidic residues" evidence="8">
    <location>
        <begin position="654"/>
        <end position="682"/>
    </location>
</feature>
<feature type="compositionally biased region" description="Basic and acidic residues" evidence="8">
    <location>
        <begin position="962"/>
        <end position="972"/>
    </location>
</feature>
<reference evidence="11 12" key="1">
    <citation type="submission" date="2021-06" db="EMBL/GenBank/DDBJ databases">
        <title>Genome sequence of Babesia caballi.</title>
        <authorList>
            <person name="Yamagishi J."/>
            <person name="Kidaka T."/>
            <person name="Ochi A."/>
        </authorList>
    </citation>
    <scope>NUCLEOTIDE SEQUENCE [LARGE SCALE GENOMIC DNA]</scope>
    <source>
        <strain evidence="11">USDA-D6B2</strain>
    </source>
</reference>
<keyword evidence="9" id="KW-0732">Signal</keyword>
<feature type="domain" description="Topo IIA-type catalytic" evidence="10">
    <location>
        <begin position="125"/>
        <end position="632"/>
    </location>
</feature>
<feature type="active site" description="O-(5'-phospho-DNA)-tyrosine intermediate" evidence="6">
    <location>
        <position position="212"/>
    </location>
</feature>
<evidence type="ECO:0000256" key="4">
    <source>
        <dbReference type="ARBA" id="ARBA00023125"/>
    </source>
</evidence>
<protein>
    <recommendedName>
        <fullName evidence="2">DNA topoisomerase (ATP-hydrolyzing)</fullName>
        <ecNumber evidence="2">5.6.2.2</ecNumber>
    </recommendedName>
</protein>
<evidence type="ECO:0000313" key="12">
    <source>
        <dbReference type="Proteomes" id="UP001497744"/>
    </source>
</evidence>
<feature type="coiled-coil region" evidence="7">
    <location>
        <begin position="544"/>
        <end position="586"/>
    </location>
</feature>
<dbReference type="InterPro" id="IPR035516">
    <property type="entry name" value="Gyrase/topoIV_suA_C"/>
</dbReference>
<dbReference type="CDD" id="cd00187">
    <property type="entry name" value="TOP4c"/>
    <property type="match status" value="1"/>
</dbReference>
<keyword evidence="5 6" id="KW-0413">Isomerase</keyword>
<dbReference type="AlphaFoldDB" id="A0AAV4M6A1"/>
<dbReference type="EC" id="5.6.2.2" evidence="2"/>
<proteinExistence type="inferred from homology"/>
<feature type="region of interest" description="Disordered" evidence="8">
    <location>
        <begin position="639"/>
        <end position="687"/>
    </location>
</feature>
<feature type="region of interest" description="Disordered" evidence="8">
    <location>
        <begin position="71"/>
        <end position="91"/>
    </location>
</feature>
<dbReference type="SMART" id="SM00434">
    <property type="entry name" value="TOP4c"/>
    <property type="match status" value="1"/>
</dbReference>
<keyword evidence="4 6" id="KW-0238">DNA-binding</keyword>
<dbReference type="Pfam" id="PF03989">
    <property type="entry name" value="DNA_gyraseA_C"/>
    <property type="match status" value="1"/>
</dbReference>
<evidence type="ECO:0000256" key="1">
    <source>
        <dbReference type="ARBA" id="ARBA00008263"/>
    </source>
</evidence>
<evidence type="ECO:0000256" key="3">
    <source>
        <dbReference type="ARBA" id="ARBA00023029"/>
    </source>
</evidence>
<dbReference type="GeneID" id="94197855"/>
<dbReference type="GO" id="GO:0003918">
    <property type="term" value="F:DNA topoisomerase type II (double strand cut, ATP-hydrolyzing) activity"/>
    <property type="evidence" value="ECO:0007669"/>
    <property type="project" value="UniProtKB-EC"/>
</dbReference>
<dbReference type="InterPro" id="IPR013760">
    <property type="entry name" value="Topo_IIA-like_dom_sf"/>
</dbReference>
<organism evidence="11 12">
    <name type="scientific">Babesia caballi</name>
    <dbReference type="NCBI Taxonomy" id="5871"/>
    <lineage>
        <taxon>Eukaryota</taxon>
        <taxon>Sar</taxon>
        <taxon>Alveolata</taxon>
        <taxon>Apicomplexa</taxon>
        <taxon>Aconoidasida</taxon>
        <taxon>Piroplasmida</taxon>
        <taxon>Babesiidae</taxon>
        <taxon>Babesia</taxon>
    </lineage>
</organism>
<dbReference type="SUPFAM" id="SSF101904">
    <property type="entry name" value="GyrA/ParC C-terminal domain-like"/>
    <property type="match status" value="1"/>
</dbReference>
<dbReference type="EMBL" id="BPLF01000006">
    <property type="protein sequence ID" value="GIX66374.1"/>
    <property type="molecule type" value="Genomic_DNA"/>
</dbReference>
<dbReference type="Gene3D" id="3.90.199.10">
    <property type="entry name" value="Topoisomerase II, domain 5"/>
    <property type="match status" value="1"/>
</dbReference>
<dbReference type="InterPro" id="IPR013757">
    <property type="entry name" value="Topo_IIA_A_a_sf"/>
</dbReference>
<comment type="caution">
    <text evidence="11">The sequence shown here is derived from an EMBL/GenBank/DDBJ whole genome shotgun (WGS) entry which is preliminary data.</text>
</comment>
<feature type="signal peptide" evidence="9">
    <location>
        <begin position="1"/>
        <end position="28"/>
    </location>
</feature>
<evidence type="ECO:0000256" key="9">
    <source>
        <dbReference type="SAM" id="SignalP"/>
    </source>
</evidence>
<dbReference type="GO" id="GO:0003677">
    <property type="term" value="F:DNA binding"/>
    <property type="evidence" value="ECO:0007669"/>
    <property type="project" value="UniProtKB-UniRule"/>
</dbReference>
<feature type="compositionally biased region" description="Acidic residues" evidence="8">
    <location>
        <begin position="939"/>
        <end position="960"/>
    </location>
</feature>
<comment type="similarity">
    <text evidence="1">Belongs to the type II topoisomerase GyrA/ParC subunit family.</text>
</comment>
<evidence type="ECO:0000259" key="10">
    <source>
        <dbReference type="PROSITE" id="PS52040"/>
    </source>
</evidence>
<dbReference type="InterPro" id="IPR002205">
    <property type="entry name" value="Topo_IIA_dom_A"/>
</dbReference>
<dbReference type="Gene3D" id="2.120.10.90">
    <property type="entry name" value="DNA gyrase/topoisomerase IV, subunit A, C-terminal"/>
    <property type="match status" value="1"/>
</dbReference>
<dbReference type="GO" id="GO:0009330">
    <property type="term" value="C:DNA topoisomerase type II (double strand cut, ATP-hydrolyzing) complex"/>
    <property type="evidence" value="ECO:0007669"/>
    <property type="project" value="TreeGrafter"/>
</dbReference>
<dbReference type="SUPFAM" id="SSF56719">
    <property type="entry name" value="Type II DNA topoisomerase"/>
    <property type="match status" value="1"/>
</dbReference>
<dbReference type="Proteomes" id="UP001497744">
    <property type="component" value="Unassembled WGS sequence"/>
</dbReference>
<keyword evidence="3 6" id="KW-0799">Topoisomerase</keyword>
<dbReference type="PROSITE" id="PS52040">
    <property type="entry name" value="TOPO_IIA"/>
    <property type="match status" value="1"/>
</dbReference>
<keyword evidence="12" id="KW-1185">Reference proteome</keyword>
<dbReference type="Gene3D" id="1.10.268.10">
    <property type="entry name" value="Topoisomerase, domain 3"/>
    <property type="match status" value="1"/>
</dbReference>
<dbReference type="GO" id="GO:0006265">
    <property type="term" value="P:DNA topological change"/>
    <property type="evidence" value="ECO:0007669"/>
    <property type="project" value="UniProtKB-UniRule"/>
</dbReference>
<comment type="catalytic activity">
    <reaction evidence="6">
        <text>ATP-dependent breakage, passage and rejoining of double-stranded DNA.</text>
        <dbReference type="EC" id="5.6.2.2"/>
    </reaction>
</comment>
<evidence type="ECO:0000256" key="6">
    <source>
        <dbReference type="PROSITE-ProRule" id="PRU01384"/>
    </source>
</evidence>
<accession>A0AAV4M6A1</accession>